<reference evidence="2" key="2">
    <citation type="submission" date="2021-04" db="EMBL/GenBank/DDBJ databases">
        <authorList>
            <person name="Gilroy R."/>
        </authorList>
    </citation>
    <scope>NUCLEOTIDE SEQUENCE</scope>
    <source>
        <strain evidence="2">ChiHjej9B8-1298</strain>
    </source>
</reference>
<feature type="domain" description="Outer membrane protein beta-barrel" evidence="1">
    <location>
        <begin position="105"/>
        <end position="227"/>
    </location>
</feature>
<dbReference type="AlphaFoldDB" id="A0A9D2E8J2"/>
<protein>
    <submittedName>
        <fullName evidence="2">Outer membrane beta-barrel protein</fullName>
    </submittedName>
</protein>
<proteinExistence type="predicted"/>
<evidence type="ECO:0000313" key="3">
    <source>
        <dbReference type="Proteomes" id="UP000824028"/>
    </source>
</evidence>
<dbReference type="EMBL" id="DXBX01000032">
    <property type="protein sequence ID" value="HIZ32808.1"/>
    <property type="molecule type" value="Genomic_DNA"/>
</dbReference>
<dbReference type="InterPro" id="IPR025665">
    <property type="entry name" value="Beta-barrel_OMP_2"/>
</dbReference>
<dbReference type="Pfam" id="PF13568">
    <property type="entry name" value="OMP_b-brl_2"/>
    <property type="match status" value="1"/>
</dbReference>
<organism evidence="2 3">
    <name type="scientific">Candidatus Bacteroides merdigallinarum</name>
    <dbReference type="NCBI Taxonomy" id="2838473"/>
    <lineage>
        <taxon>Bacteria</taxon>
        <taxon>Pseudomonadati</taxon>
        <taxon>Bacteroidota</taxon>
        <taxon>Bacteroidia</taxon>
        <taxon>Bacteroidales</taxon>
        <taxon>Bacteroidaceae</taxon>
        <taxon>Bacteroides</taxon>
    </lineage>
</organism>
<name>A0A9D2E8J2_9BACE</name>
<evidence type="ECO:0000259" key="1">
    <source>
        <dbReference type="Pfam" id="PF13568"/>
    </source>
</evidence>
<comment type="caution">
    <text evidence="2">The sequence shown here is derived from an EMBL/GenBank/DDBJ whole genome shotgun (WGS) entry which is preliminary data.</text>
</comment>
<accession>A0A9D2E8J2</accession>
<sequence length="288" mass="32855">MAQEVETDTVATHVENNEVTTHDIKGIVKDRQGRPIVGALVRVVRTDISVVTDIDGRFLLEDVPVTARGIVVESVGMESEEWDIREPMRMPARRKKVTFVAQAGLSMSRYTYYGGSFKLGYEVGLGIEVRTSKKWAFRPMLQLSQRGTEYKMEQDGMSYKETWSPLFLDLPLYFVNRHQVAPKWNIVFSFGPVFSYGFGGNVKTDFNGKQEEIGAFDKVNEMDYGYGHYRLLYPFNCGVAYSLGVEWKQLTVGVWGKNMWLPSGQYDEITADPCEHNWVLTFGAAYRF</sequence>
<gene>
    <name evidence="2" type="ORF">H9814_04575</name>
</gene>
<dbReference type="SUPFAM" id="SSF49464">
    <property type="entry name" value="Carboxypeptidase regulatory domain-like"/>
    <property type="match status" value="1"/>
</dbReference>
<dbReference type="Proteomes" id="UP000824028">
    <property type="component" value="Unassembled WGS sequence"/>
</dbReference>
<dbReference type="Pfam" id="PF13620">
    <property type="entry name" value="CarboxypepD_reg"/>
    <property type="match status" value="1"/>
</dbReference>
<evidence type="ECO:0000313" key="2">
    <source>
        <dbReference type="EMBL" id="HIZ32808.1"/>
    </source>
</evidence>
<reference evidence="2" key="1">
    <citation type="journal article" date="2021" name="PeerJ">
        <title>Extensive microbial diversity within the chicken gut microbiome revealed by metagenomics and culture.</title>
        <authorList>
            <person name="Gilroy R."/>
            <person name="Ravi A."/>
            <person name="Getino M."/>
            <person name="Pursley I."/>
            <person name="Horton D.L."/>
            <person name="Alikhan N.F."/>
            <person name="Baker D."/>
            <person name="Gharbi K."/>
            <person name="Hall N."/>
            <person name="Watson M."/>
            <person name="Adriaenssens E.M."/>
            <person name="Foster-Nyarko E."/>
            <person name="Jarju S."/>
            <person name="Secka A."/>
            <person name="Antonio M."/>
            <person name="Oren A."/>
            <person name="Chaudhuri R.R."/>
            <person name="La Ragione R."/>
            <person name="Hildebrand F."/>
            <person name="Pallen M.J."/>
        </authorList>
    </citation>
    <scope>NUCLEOTIDE SEQUENCE</scope>
    <source>
        <strain evidence="2">ChiHjej9B8-1298</strain>
    </source>
</reference>
<dbReference type="InterPro" id="IPR008969">
    <property type="entry name" value="CarboxyPept-like_regulatory"/>
</dbReference>
<dbReference type="Gene3D" id="2.60.40.1120">
    <property type="entry name" value="Carboxypeptidase-like, regulatory domain"/>
    <property type="match status" value="1"/>
</dbReference>